<keyword evidence="2" id="KW-1003">Cell membrane</keyword>
<dbReference type="Proteomes" id="UP001595722">
    <property type="component" value="Unassembled WGS sequence"/>
</dbReference>
<evidence type="ECO:0000256" key="2">
    <source>
        <dbReference type="ARBA" id="ARBA00022475"/>
    </source>
</evidence>
<dbReference type="InterPro" id="IPR051542">
    <property type="entry name" value="Hydrogenase_cytochrome"/>
</dbReference>
<evidence type="ECO:0000313" key="9">
    <source>
        <dbReference type="Proteomes" id="UP001595722"/>
    </source>
</evidence>
<evidence type="ECO:0000256" key="1">
    <source>
        <dbReference type="ARBA" id="ARBA00004651"/>
    </source>
</evidence>
<comment type="subcellular location">
    <subcellularLocation>
        <location evidence="1">Cell membrane</location>
        <topology evidence="1">Multi-pass membrane protein</topology>
    </subcellularLocation>
</comment>
<evidence type="ECO:0000256" key="5">
    <source>
        <dbReference type="ARBA" id="ARBA00023136"/>
    </source>
</evidence>
<dbReference type="Gene3D" id="1.20.950.20">
    <property type="entry name" value="Transmembrane di-heme cytochromes, Chain C"/>
    <property type="match status" value="1"/>
</dbReference>
<dbReference type="InterPro" id="IPR016174">
    <property type="entry name" value="Di-haem_cyt_TM"/>
</dbReference>
<dbReference type="SUPFAM" id="SSF81342">
    <property type="entry name" value="Transmembrane di-heme cytochromes"/>
    <property type="match status" value="1"/>
</dbReference>
<evidence type="ECO:0000256" key="6">
    <source>
        <dbReference type="SAM" id="Phobius"/>
    </source>
</evidence>
<sequence length="209" mass="22908">MTAIETSTHHQNDNNPGTATAEKRVRVWDPLVRIFHWSLVVAFSTAYISSEFSDELHVIAGYTVTGLIVFRLVWGLIGTPYARFSQFVRSPKAVWHYLVALPAGKARRYLGHNPAGGAMIIALLIALSGTVILGMATLAADHQAGPLAGSWIATIDEHTLEEVHEFFANSTLLLVLLHLAGVLFSSLAHKENLVRSMFTGHKPSRDDDL</sequence>
<feature type="transmembrane region" description="Helical" evidence="6">
    <location>
        <begin position="31"/>
        <end position="50"/>
    </location>
</feature>
<feature type="transmembrane region" description="Helical" evidence="6">
    <location>
        <begin position="115"/>
        <end position="140"/>
    </location>
</feature>
<dbReference type="RefSeq" id="WP_376865049.1">
    <property type="nucleotide sequence ID" value="NZ_JBHRYB010000003.1"/>
</dbReference>
<proteinExistence type="predicted"/>
<dbReference type="InterPro" id="IPR011577">
    <property type="entry name" value="Cyt_b561_bac/Ni-Hgenase"/>
</dbReference>
<dbReference type="EMBL" id="JBHRYB010000003">
    <property type="protein sequence ID" value="MFC3679374.1"/>
    <property type="molecule type" value="Genomic_DNA"/>
</dbReference>
<reference evidence="9" key="1">
    <citation type="journal article" date="2019" name="Int. J. Syst. Evol. Microbiol.">
        <title>The Global Catalogue of Microorganisms (GCM) 10K type strain sequencing project: providing services to taxonomists for standard genome sequencing and annotation.</title>
        <authorList>
            <consortium name="The Broad Institute Genomics Platform"/>
            <consortium name="The Broad Institute Genome Sequencing Center for Infectious Disease"/>
            <person name="Wu L."/>
            <person name="Ma J."/>
        </authorList>
    </citation>
    <scope>NUCLEOTIDE SEQUENCE [LARGE SCALE GENOMIC DNA]</scope>
    <source>
        <strain evidence="9">KCTC 42424</strain>
    </source>
</reference>
<gene>
    <name evidence="8" type="ORF">ACFOMG_04515</name>
</gene>
<dbReference type="Pfam" id="PF01292">
    <property type="entry name" value="Ni_hydr_CYTB"/>
    <property type="match status" value="1"/>
</dbReference>
<feature type="transmembrane region" description="Helical" evidence="6">
    <location>
        <begin position="56"/>
        <end position="77"/>
    </location>
</feature>
<keyword evidence="4 6" id="KW-1133">Transmembrane helix</keyword>
<dbReference type="PANTHER" id="PTHR30485">
    <property type="entry name" value="NI/FE-HYDROGENASE 1 B-TYPE CYTOCHROME SUBUNIT"/>
    <property type="match status" value="1"/>
</dbReference>
<feature type="transmembrane region" description="Helical" evidence="6">
    <location>
        <begin position="166"/>
        <end position="188"/>
    </location>
</feature>
<accession>A0ABV7VPI6</accession>
<organism evidence="8 9">
    <name type="scientific">Bacterioplanoides pacificum</name>
    <dbReference type="NCBI Taxonomy" id="1171596"/>
    <lineage>
        <taxon>Bacteria</taxon>
        <taxon>Pseudomonadati</taxon>
        <taxon>Pseudomonadota</taxon>
        <taxon>Gammaproteobacteria</taxon>
        <taxon>Oceanospirillales</taxon>
        <taxon>Oceanospirillaceae</taxon>
        <taxon>Bacterioplanoides</taxon>
    </lineage>
</organism>
<name>A0ABV7VPI6_9GAMM</name>
<keyword evidence="5 6" id="KW-0472">Membrane</keyword>
<evidence type="ECO:0000259" key="7">
    <source>
        <dbReference type="Pfam" id="PF01292"/>
    </source>
</evidence>
<evidence type="ECO:0000256" key="3">
    <source>
        <dbReference type="ARBA" id="ARBA00022692"/>
    </source>
</evidence>
<evidence type="ECO:0000256" key="4">
    <source>
        <dbReference type="ARBA" id="ARBA00022989"/>
    </source>
</evidence>
<feature type="domain" description="Cytochrome b561 bacterial/Ni-hydrogenase" evidence="7">
    <location>
        <begin position="27"/>
        <end position="200"/>
    </location>
</feature>
<dbReference type="PANTHER" id="PTHR30485:SF2">
    <property type="entry name" value="BLL0597 PROTEIN"/>
    <property type="match status" value="1"/>
</dbReference>
<protein>
    <submittedName>
        <fullName evidence="8">Cytochrome b/b6 domain-containing protein</fullName>
    </submittedName>
</protein>
<comment type="caution">
    <text evidence="8">The sequence shown here is derived from an EMBL/GenBank/DDBJ whole genome shotgun (WGS) entry which is preliminary data.</text>
</comment>
<evidence type="ECO:0000313" key="8">
    <source>
        <dbReference type="EMBL" id="MFC3679374.1"/>
    </source>
</evidence>
<keyword evidence="3 6" id="KW-0812">Transmembrane</keyword>
<keyword evidence="9" id="KW-1185">Reference proteome</keyword>